<gene>
    <name evidence="1" type="ORF">F2Q69_00028667</name>
</gene>
<dbReference type="AlphaFoldDB" id="A0A8S9SBV3"/>
<accession>A0A8S9SBV3</accession>
<evidence type="ECO:0000313" key="1">
    <source>
        <dbReference type="EMBL" id="KAF3589602.1"/>
    </source>
</evidence>
<protein>
    <submittedName>
        <fullName evidence="1">Uncharacterized protein</fullName>
    </submittedName>
</protein>
<organism evidence="1 2">
    <name type="scientific">Brassica cretica</name>
    <name type="common">Mustard</name>
    <dbReference type="NCBI Taxonomy" id="69181"/>
    <lineage>
        <taxon>Eukaryota</taxon>
        <taxon>Viridiplantae</taxon>
        <taxon>Streptophyta</taxon>
        <taxon>Embryophyta</taxon>
        <taxon>Tracheophyta</taxon>
        <taxon>Spermatophyta</taxon>
        <taxon>Magnoliopsida</taxon>
        <taxon>eudicotyledons</taxon>
        <taxon>Gunneridae</taxon>
        <taxon>Pentapetalae</taxon>
        <taxon>rosids</taxon>
        <taxon>malvids</taxon>
        <taxon>Brassicales</taxon>
        <taxon>Brassicaceae</taxon>
        <taxon>Brassiceae</taxon>
        <taxon>Brassica</taxon>
    </lineage>
</organism>
<proteinExistence type="predicted"/>
<dbReference type="EMBL" id="QGKX02000088">
    <property type="protein sequence ID" value="KAF3589602.1"/>
    <property type="molecule type" value="Genomic_DNA"/>
</dbReference>
<sequence length="144" mass="15471">MSTPWSYWWTQDFGSVATEMDLREPDLVFLLCRVVRLGVCGLARSVSSGGAPSLLSGQVGLRGWFSLGACGVAKVAALSVTFRLFGLHIGSLSLFLRRSSLDLAPVLGASARRVSRFSMGSSVLWFPVGASRQDSPSQHHSRVA</sequence>
<evidence type="ECO:0000313" key="2">
    <source>
        <dbReference type="Proteomes" id="UP000712600"/>
    </source>
</evidence>
<dbReference type="Proteomes" id="UP000712600">
    <property type="component" value="Unassembled WGS sequence"/>
</dbReference>
<comment type="caution">
    <text evidence="1">The sequence shown here is derived from an EMBL/GenBank/DDBJ whole genome shotgun (WGS) entry which is preliminary data.</text>
</comment>
<name>A0A8S9SBV3_BRACR</name>
<reference evidence="1" key="1">
    <citation type="submission" date="2019-12" db="EMBL/GenBank/DDBJ databases">
        <title>Genome sequencing and annotation of Brassica cretica.</title>
        <authorList>
            <person name="Studholme D.J."/>
            <person name="Sarris P."/>
        </authorList>
    </citation>
    <scope>NUCLEOTIDE SEQUENCE</scope>
    <source>
        <strain evidence="1">PFS-109/04</strain>
        <tissue evidence="1">Leaf</tissue>
    </source>
</reference>